<evidence type="ECO:0000256" key="4">
    <source>
        <dbReference type="ARBA" id="ARBA00023157"/>
    </source>
</evidence>
<dbReference type="AlphaFoldDB" id="A0A367LAE9"/>
<evidence type="ECO:0000256" key="2">
    <source>
        <dbReference type="ARBA" id="ARBA00022729"/>
    </source>
</evidence>
<comment type="caution">
    <text evidence="6">The sequence shown here is derived from an EMBL/GenBank/DDBJ whole genome shotgun (WGS) entry which is preliminary data.</text>
</comment>
<evidence type="ECO:0000313" key="7">
    <source>
        <dbReference type="Proteomes" id="UP000253664"/>
    </source>
</evidence>
<keyword evidence="2 5" id="KW-0732">Signal</keyword>
<gene>
    <name evidence="6" type="ORF">L249_7680</name>
</gene>
<keyword evidence="4" id="KW-1015">Disulfide bond</keyword>
<dbReference type="InterPro" id="IPR001144">
    <property type="entry name" value="Enterotoxin_A"/>
</dbReference>
<keyword evidence="7" id="KW-1185">Reference proteome</keyword>
<evidence type="ECO:0000256" key="5">
    <source>
        <dbReference type="SAM" id="SignalP"/>
    </source>
</evidence>
<evidence type="ECO:0000256" key="3">
    <source>
        <dbReference type="ARBA" id="ARBA00023026"/>
    </source>
</evidence>
<accession>A0A367LAE9</accession>
<proteinExistence type="predicted"/>
<evidence type="ECO:0000313" key="6">
    <source>
        <dbReference type="EMBL" id="RCI11400.1"/>
    </source>
</evidence>
<dbReference type="EMBL" id="LKCN02000010">
    <property type="protein sequence ID" value="RCI11400.1"/>
    <property type="molecule type" value="Genomic_DNA"/>
</dbReference>
<keyword evidence="1" id="KW-0800">Toxin</keyword>
<keyword evidence="3" id="KW-0843">Virulence</keyword>
<evidence type="ECO:0000256" key="1">
    <source>
        <dbReference type="ARBA" id="ARBA00022656"/>
    </source>
</evidence>
<protein>
    <submittedName>
        <fullName evidence="6">Heat-labile enterotoxin</fullName>
    </submittedName>
</protein>
<dbReference type="GO" id="GO:0090729">
    <property type="term" value="F:toxin activity"/>
    <property type="evidence" value="ECO:0007669"/>
    <property type="project" value="UniProtKB-KW"/>
</dbReference>
<dbReference type="Gene3D" id="3.90.210.10">
    <property type="entry name" value="Heat-Labile Enterotoxin, subunit A"/>
    <property type="match status" value="1"/>
</dbReference>
<dbReference type="OrthoDB" id="4925184at2759"/>
<name>A0A367LAE9_9HYPO</name>
<dbReference type="Proteomes" id="UP000253664">
    <property type="component" value="Unassembled WGS sequence"/>
</dbReference>
<dbReference type="STRING" id="1330021.A0A367LAE9"/>
<feature type="signal peptide" evidence="5">
    <location>
        <begin position="1"/>
        <end position="32"/>
    </location>
</feature>
<feature type="chain" id="PRO_5016827786" evidence="5">
    <location>
        <begin position="33"/>
        <end position="542"/>
    </location>
</feature>
<dbReference type="Pfam" id="PF01375">
    <property type="entry name" value="Enterotoxin_a"/>
    <property type="match status" value="1"/>
</dbReference>
<dbReference type="SUPFAM" id="SSF56399">
    <property type="entry name" value="ADP-ribosylation"/>
    <property type="match status" value="1"/>
</dbReference>
<reference evidence="6 7" key="1">
    <citation type="journal article" date="2015" name="BMC Genomics">
        <title>Insights from the genome of Ophiocordyceps polyrhachis-furcata to pathogenicity and host specificity in insect fungi.</title>
        <authorList>
            <person name="Wichadakul D."/>
            <person name="Kobmoo N."/>
            <person name="Ingsriswang S."/>
            <person name="Tangphatsornruang S."/>
            <person name="Chantasingh D."/>
            <person name="Luangsa-ard J.J."/>
            <person name="Eurwilaichitr L."/>
        </authorList>
    </citation>
    <scope>NUCLEOTIDE SEQUENCE [LARGE SCALE GENOMIC DNA]</scope>
    <source>
        <strain evidence="6 7">BCC 54312</strain>
    </source>
</reference>
<organism evidence="6 7">
    <name type="scientific">Ophiocordyceps polyrhachis-furcata BCC 54312</name>
    <dbReference type="NCBI Taxonomy" id="1330021"/>
    <lineage>
        <taxon>Eukaryota</taxon>
        <taxon>Fungi</taxon>
        <taxon>Dikarya</taxon>
        <taxon>Ascomycota</taxon>
        <taxon>Pezizomycotina</taxon>
        <taxon>Sordariomycetes</taxon>
        <taxon>Hypocreomycetidae</taxon>
        <taxon>Hypocreales</taxon>
        <taxon>Ophiocordycipitaceae</taxon>
        <taxon>Ophiocordyceps</taxon>
    </lineage>
</organism>
<sequence>MTITSPTRLYAAATTALVLVVLVVLFPAVTTAQQRYPPASDNMFSYSPSAQATVFIAFLMGQAGDEDADRHSPLYFRRRGGIGDVPGDLRGSSPYADTEYGYETMSSRQGGTGPWIRLSLNLSSEVENLQGGYRSFIVYAVSTSPNMMPSSDSDRSRVSALGGIPWSQIRAWAYLNWDQWRMPQSLDWERNVEHDERWHHFGANVAQPLLSGRRARPDSLFIRHVAWHYLRFITQPNHPERNLLSQLLDWRSYAEPRDFPLLRHGLRDEEGQQLPAPEPAAAAAAAASASSSCDASSRQPNSLQYSILSQFDWDNVDASIPEFIRHGMRNTPRPTTRLCDAALFSLRGLYFTTTKRQQPTPQPPPAAADIFDSCRENDRSSCLQAADLVKNSCDSITALHVDFSLGEKGTADAIGLQVGGRNRPEAMIPLVPPSSGTAHKTVKNHRVDLRRVFDSDVVPLRDIVYVVLYDTPLVVGTDAQDWTMGGITLTASCANLTQKMEMSTYSSVNEAVQNSSPSTNRLPQMVWRRDITREDWKIVVAA</sequence>